<dbReference type="GO" id="GO:0009134">
    <property type="term" value="P:nucleoside diphosphate catabolic process"/>
    <property type="evidence" value="ECO:0007669"/>
    <property type="project" value="TreeGrafter"/>
</dbReference>
<dbReference type="CDD" id="cd24003">
    <property type="entry name" value="ASKHA_NBD_GDA1_CD39_NTPase"/>
    <property type="match status" value="1"/>
</dbReference>
<dbReference type="Pfam" id="PF01150">
    <property type="entry name" value="GDA1_CD39"/>
    <property type="match status" value="1"/>
</dbReference>
<evidence type="ECO:0000256" key="2">
    <source>
        <dbReference type="ARBA" id="ARBA00022801"/>
    </source>
</evidence>
<accession>A0AAD2FEI7</accession>
<keyword evidence="5" id="KW-0812">Transmembrane</keyword>
<dbReference type="Gene3D" id="3.30.420.40">
    <property type="match status" value="1"/>
</dbReference>
<dbReference type="PANTHER" id="PTHR11782">
    <property type="entry name" value="ADENOSINE/GUANOSINE DIPHOSPHATASE"/>
    <property type="match status" value="1"/>
</dbReference>
<feature type="transmembrane region" description="Helical" evidence="5">
    <location>
        <begin position="21"/>
        <end position="41"/>
    </location>
</feature>
<comment type="caution">
    <text evidence="6">The sequence shown here is derived from an EMBL/GenBank/DDBJ whole genome shotgun (WGS) entry which is preliminary data.</text>
</comment>
<dbReference type="InterPro" id="IPR000407">
    <property type="entry name" value="GDA1_CD39_NTPase"/>
</dbReference>
<gene>
    <name evidence="6" type="ORF">CYCCA115_LOCUS3021</name>
</gene>
<dbReference type="GO" id="GO:0017110">
    <property type="term" value="F:nucleoside diphosphate phosphatase activity"/>
    <property type="evidence" value="ECO:0007669"/>
    <property type="project" value="TreeGrafter"/>
</dbReference>
<proteinExistence type="inferred from homology"/>
<keyword evidence="7" id="KW-1185">Reference proteome</keyword>
<dbReference type="EMBL" id="CAKOGP040000224">
    <property type="protein sequence ID" value="CAJ1932806.1"/>
    <property type="molecule type" value="Genomic_DNA"/>
</dbReference>
<keyword evidence="5" id="KW-1133">Transmembrane helix</keyword>
<dbReference type="PROSITE" id="PS01238">
    <property type="entry name" value="GDA1_CD39_NTPASE"/>
    <property type="match status" value="1"/>
</dbReference>
<feature type="active site" description="Proton acceptor" evidence="3">
    <location>
        <position position="180"/>
    </location>
</feature>
<dbReference type="Proteomes" id="UP001295423">
    <property type="component" value="Unassembled WGS sequence"/>
</dbReference>
<evidence type="ECO:0000256" key="4">
    <source>
        <dbReference type="PIRSR" id="PIRSR600407-2"/>
    </source>
</evidence>
<organism evidence="6 7">
    <name type="scientific">Cylindrotheca closterium</name>
    <dbReference type="NCBI Taxonomy" id="2856"/>
    <lineage>
        <taxon>Eukaryota</taxon>
        <taxon>Sar</taxon>
        <taxon>Stramenopiles</taxon>
        <taxon>Ochrophyta</taxon>
        <taxon>Bacillariophyta</taxon>
        <taxon>Bacillariophyceae</taxon>
        <taxon>Bacillariophycidae</taxon>
        <taxon>Bacillariales</taxon>
        <taxon>Bacillariaceae</taxon>
        <taxon>Cylindrotheca</taxon>
    </lineage>
</organism>
<feature type="binding site" evidence="4">
    <location>
        <begin position="215"/>
        <end position="219"/>
    </location>
    <ligand>
        <name>ATP</name>
        <dbReference type="ChEBI" id="CHEBI:30616"/>
    </ligand>
</feature>
<dbReference type="PANTHER" id="PTHR11782:SF83">
    <property type="entry name" value="GUANOSINE-DIPHOSPHATASE"/>
    <property type="match status" value="1"/>
</dbReference>
<evidence type="ECO:0008006" key="8">
    <source>
        <dbReference type="Google" id="ProtNLM"/>
    </source>
</evidence>
<keyword evidence="2" id="KW-0378">Hydrolase</keyword>
<keyword evidence="4" id="KW-0067">ATP-binding</keyword>
<evidence type="ECO:0000256" key="1">
    <source>
        <dbReference type="ARBA" id="ARBA00009283"/>
    </source>
</evidence>
<sequence length="460" mass="49808">MSASSAYYSKEMKPRRNTMLYNAKNATIVITLVVITFLIFFPPDNSDASSSKTKYMAVIDAGSSGCRIHVYKYSGSIKSKKVEPDHATMKAKPGLSSFASNPTEAGAALEPLIKFAKEHIPADMVKSTPIVLKATAGLRLVQQDQPAAVDGILKSVQTTLGNSGLQFEPSNAQIISGQEEGMLGWIALNYLYETTSKSSNLRKSTPVWSVLEMGGASVQVSVPLTSSKGVPSEYVLPYVSPTNGRKGSMYTHSFLGAGVQSAKGAVEQALLAKQGSTDSLNHPCLPNGFTETENSIAYKGTGNFDECQAIIKSAVFAKQQDKVATCEKTSSQCFWNGVAGPGLKPSEQKVWAFENFFYTMSGVGEMKADESAKEFTIQHYEKVAKEMCNKPWDAIESAYPKDSQPKEYNKDWCFSALYAFSFLTSGLGLDAQQSIMIGNEVEGVGIDWALGAVLQHQGRR</sequence>
<reference evidence="6" key="1">
    <citation type="submission" date="2023-08" db="EMBL/GenBank/DDBJ databases">
        <authorList>
            <person name="Audoor S."/>
            <person name="Bilcke G."/>
        </authorList>
    </citation>
    <scope>NUCLEOTIDE SEQUENCE</scope>
</reference>
<protein>
    <recommendedName>
        <fullName evidence="8">Apyrase</fullName>
    </recommendedName>
</protein>
<keyword evidence="5" id="KW-0472">Membrane</keyword>
<name>A0AAD2FEI7_9STRA</name>
<evidence type="ECO:0000313" key="6">
    <source>
        <dbReference type="EMBL" id="CAJ1932806.1"/>
    </source>
</evidence>
<comment type="similarity">
    <text evidence="1">Belongs to the GDA1/CD39 NTPase family.</text>
</comment>
<dbReference type="Gene3D" id="3.30.420.150">
    <property type="entry name" value="Exopolyphosphatase. Domain 2"/>
    <property type="match status" value="1"/>
</dbReference>
<evidence type="ECO:0000256" key="3">
    <source>
        <dbReference type="PIRSR" id="PIRSR600407-1"/>
    </source>
</evidence>
<dbReference type="AlphaFoldDB" id="A0AAD2FEI7"/>
<evidence type="ECO:0000313" key="7">
    <source>
        <dbReference type="Proteomes" id="UP001295423"/>
    </source>
</evidence>
<keyword evidence="4" id="KW-0547">Nucleotide-binding</keyword>
<evidence type="ECO:0000256" key="5">
    <source>
        <dbReference type="SAM" id="Phobius"/>
    </source>
</evidence>
<dbReference type="GO" id="GO:0005524">
    <property type="term" value="F:ATP binding"/>
    <property type="evidence" value="ECO:0007669"/>
    <property type="project" value="UniProtKB-KW"/>
</dbReference>
<dbReference type="GO" id="GO:0016020">
    <property type="term" value="C:membrane"/>
    <property type="evidence" value="ECO:0007669"/>
    <property type="project" value="TreeGrafter"/>
</dbReference>